<keyword evidence="4" id="KW-1185">Reference proteome</keyword>
<feature type="transmembrane region" description="Helical" evidence="1">
    <location>
        <begin position="20"/>
        <end position="43"/>
    </location>
</feature>
<dbReference type="EMBL" id="CM001218">
    <property type="protein sequence ID" value="AES67234.1"/>
    <property type="molecule type" value="Genomic_DNA"/>
</dbReference>
<reference evidence="3" key="3">
    <citation type="submission" date="2015-04" db="UniProtKB">
        <authorList>
            <consortium name="EnsemblPlants"/>
        </authorList>
    </citation>
    <scope>IDENTIFICATION</scope>
    <source>
        <strain evidence="3">cv. Jemalong A17</strain>
    </source>
</reference>
<accession>G7ITZ0</accession>
<keyword evidence="1 2" id="KW-0812">Transmembrane</keyword>
<dbReference type="Proteomes" id="UP000002051">
    <property type="component" value="Chromosome 2"/>
</dbReference>
<evidence type="ECO:0000256" key="1">
    <source>
        <dbReference type="SAM" id="Phobius"/>
    </source>
</evidence>
<dbReference type="EnsemblPlants" id="AES67234">
    <property type="protein sequence ID" value="AES67234"/>
    <property type="gene ID" value="MTR_2g088310"/>
</dbReference>
<keyword evidence="1" id="KW-1133">Transmembrane helix</keyword>
<feature type="transmembrane region" description="Helical" evidence="1">
    <location>
        <begin position="55"/>
        <end position="76"/>
    </location>
</feature>
<protein>
    <submittedName>
        <fullName evidence="2">Transmembrane protein, putative</fullName>
    </submittedName>
</protein>
<keyword evidence="1" id="KW-0472">Membrane</keyword>
<evidence type="ECO:0000313" key="2">
    <source>
        <dbReference type="EMBL" id="AES67234.1"/>
    </source>
</evidence>
<gene>
    <name evidence="2" type="ordered locus">MTR_2g088310</name>
</gene>
<reference evidence="2 4" key="2">
    <citation type="journal article" date="2014" name="BMC Genomics">
        <title>An improved genome release (version Mt4.0) for the model legume Medicago truncatula.</title>
        <authorList>
            <person name="Tang H."/>
            <person name="Krishnakumar V."/>
            <person name="Bidwell S."/>
            <person name="Rosen B."/>
            <person name="Chan A."/>
            <person name="Zhou S."/>
            <person name="Gentzbittel L."/>
            <person name="Childs K.L."/>
            <person name="Yandell M."/>
            <person name="Gundlach H."/>
            <person name="Mayer K.F."/>
            <person name="Schwartz D.C."/>
            <person name="Town C.D."/>
        </authorList>
    </citation>
    <scope>GENOME REANNOTATION</scope>
    <source>
        <strain evidence="3 4">cv. Jemalong A17</strain>
    </source>
</reference>
<proteinExistence type="predicted"/>
<evidence type="ECO:0000313" key="3">
    <source>
        <dbReference type="EnsemblPlants" id="AES67234"/>
    </source>
</evidence>
<evidence type="ECO:0000313" key="4">
    <source>
        <dbReference type="Proteomes" id="UP000002051"/>
    </source>
</evidence>
<reference evidence="2 4" key="1">
    <citation type="journal article" date="2011" name="Nature">
        <title>The Medicago genome provides insight into the evolution of rhizobial symbioses.</title>
        <authorList>
            <person name="Young N.D."/>
            <person name="Debelle F."/>
            <person name="Oldroyd G.E."/>
            <person name="Geurts R."/>
            <person name="Cannon S.B."/>
            <person name="Udvardi M.K."/>
            <person name="Benedito V.A."/>
            <person name="Mayer K.F."/>
            <person name="Gouzy J."/>
            <person name="Schoof H."/>
            <person name="Van de Peer Y."/>
            <person name="Proost S."/>
            <person name="Cook D.R."/>
            <person name="Meyers B.C."/>
            <person name="Spannagl M."/>
            <person name="Cheung F."/>
            <person name="De Mita S."/>
            <person name="Krishnakumar V."/>
            <person name="Gundlach H."/>
            <person name="Zhou S."/>
            <person name="Mudge J."/>
            <person name="Bharti A.K."/>
            <person name="Murray J.D."/>
            <person name="Naoumkina M.A."/>
            <person name="Rosen B."/>
            <person name="Silverstein K.A."/>
            <person name="Tang H."/>
            <person name="Rombauts S."/>
            <person name="Zhao P.X."/>
            <person name="Zhou P."/>
            <person name="Barbe V."/>
            <person name="Bardou P."/>
            <person name="Bechner M."/>
            <person name="Bellec A."/>
            <person name="Berger A."/>
            <person name="Berges H."/>
            <person name="Bidwell S."/>
            <person name="Bisseling T."/>
            <person name="Choisne N."/>
            <person name="Couloux A."/>
            <person name="Denny R."/>
            <person name="Deshpande S."/>
            <person name="Dai X."/>
            <person name="Doyle J.J."/>
            <person name="Dudez A.M."/>
            <person name="Farmer A.D."/>
            <person name="Fouteau S."/>
            <person name="Franken C."/>
            <person name="Gibelin C."/>
            <person name="Gish J."/>
            <person name="Goldstein S."/>
            <person name="Gonzalez A.J."/>
            <person name="Green P.J."/>
            <person name="Hallab A."/>
            <person name="Hartog M."/>
            <person name="Hua A."/>
            <person name="Humphray S.J."/>
            <person name="Jeong D.H."/>
            <person name="Jing Y."/>
            <person name="Jocker A."/>
            <person name="Kenton S.M."/>
            <person name="Kim D.J."/>
            <person name="Klee K."/>
            <person name="Lai H."/>
            <person name="Lang C."/>
            <person name="Lin S."/>
            <person name="Macmil S.L."/>
            <person name="Magdelenat G."/>
            <person name="Matthews L."/>
            <person name="McCorrison J."/>
            <person name="Monaghan E.L."/>
            <person name="Mun J.H."/>
            <person name="Najar F.Z."/>
            <person name="Nicholson C."/>
            <person name="Noirot C."/>
            <person name="O'Bleness M."/>
            <person name="Paule C.R."/>
            <person name="Poulain J."/>
            <person name="Prion F."/>
            <person name="Qin B."/>
            <person name="Qu C."/>
            <person name="Retzel E.F."/>
            <person name="Riddle C."/>
            <person name="Sallet E."/>
            <person name="Samain S."/>
            <person name="Samson N."/>
            <person name="Sanders I."/>
            <person name="Saurat O."/>
            <person name="Scarpelli C."/>
            <person name="Schiex T."/>
            <person name="Segurens B."/>
            <person name="Severin A.J."/>
            <person name="Sherrier D.J."/>
            <person name="Shi R."/>
            <person name="Sims S."/>
            <person name="Singer S.R."/>
            <person name="Sinharoy S."/>
            <person name="Sterck L."/>
            <person name="Viollet A."/>
            <person name="Wang B.B."/>
            <person name="Wang K."/>
            <person name="Wang M."/>
            <person name="Wang X."/>
            <person name="Warfsmann J."/>
            <person name="Weissenbach J."/>
            <person name="White D.D."/>
            <person name="White J.D."/>
            <person name="Wiley G.B."/>
            <person name="Wincker P."/>
            <person name="Xing Y."/>
            <person name="Yang L."/>
            <person name="Yao Z."/>
            <person name="Ying F."/>
            <person name="Zhai J."/>
            <person name="Zhou L."/>
            <person name="Zuber A."/>
            <person name="Denarie J."/>
            <person name="Dixon R.A."/>
            <person name="May G.D."/>
            <person name="Schwartz D.C."/>
            <person name="Rogers J."/>
            <person name="Quetier F."/>
            <person name="Town C.D."/>
            <person name="Roe B.A."/>
        </authorList>
    </citation>
    <scope>NUCLEOTIDE SEQUENCE [LARGE SCALE GENOMIC DNA]</scope>
    <source>
        <strain evidence="2">A17</strain>
        <strain evidence="3 4">cv. Jemalong A17</strain>
    </source>
</reference>
<dbReference type="PaxDb" id="3880-AES67234"/>
<dbReference type="AlphaFoldDB" id="G7ITZ0"/>
<organism evidence="2 4">
    <name type="scientific">Medicago truncatula</name>
    <name type="common">Barrel medic</name>
    <name type="synonym">Medicago tribuloides</name>
    <dbReference type="NCBI Taxonomy" id="3880"/>
    <lineage>
        <taxon>Eukaryota</taxon>
        <taxon>Viridiplantae</taxon>
        <taxon>Streptophyta</taxon>
        <taxon>Embryophyta</taxon>
        <taxon>Tracheophyta</taxon>
        <taxon>Spermatophyta</taxon>
        <taxon>Magnoliopsida</taxon>
        <taxon>eudicotyledons</taxon>
        <taxon>Gunneridae</taxon>
        <taxon>Pentapetalae</taxon>
        <taxon>rosids</taxon>
        <taxon>fabids</taxon>
        <taxon>Fabales</taxon>
        <taxon>Fabaceae</taxon>
        <taxon>Papilionoideae</taxon>
        <taxon>50 kb inversion clade</taxon>
        <taxon>NPAAA clade</taxon>
        <taxon>Hologalegina</taxon>
        <taxon>IRL clade</taxon>
        <taxon>Trifolieae</taxon>
        <taxon>Medicago</taxon>
    </lineage>
</organism>
<sequence length="92" mass="10347">MGLVGGTLSDLIMHPNKSIWTLIGDIIIRLITEILLGYVLLLSRIHSRFATYQQALRISSFVMLTIGLIGKMVLFLKGVPMSDHCLWGHRLK</sequence>
<name>G7ITZ0_MEDTR</name>
<dbReference type="HOGENOM" id="CLU_2416589_0_0_1"/>